<keyword evidence="11" id="KW-0227">DNA damage</keyword>
<evidence type="ECO:0000256" key="21">
    <source>
        <dbReference type="ARBA" id="ARBA00045548"/>
    </source>
</evidence>
<comment type="catalytic activity">
    <reaction evidence="19">
        <text>2'-deoxyribonucleotide-(2'-deoxyribose 5'-phosphate)-2'-deoxyribonucleotide-DNA = a 3'-end 2'-deoxyribonucleotide-(2,3-dehydro-2,3-deoxyribose 5'-phosphate)-DNA + a 5'-end 5'-phospho-2'-deoxyribonucleoside-DNA + H(+)</text>
        <dbReference type="Rhea" id="RHEA:66592"/>
        <dbReference type="Rhea" id="RHEA-COMP:13180"/>
        <dbReference type="Rhea" id="RHEA-COMP:16897"/>
        <dbReference type="Rhea" id="RHEA-COMP:17067"/>
        <dbReference type="ChEBI" id="CHEBI:15378"/>
        <dbReference type="ChEBI" id="CHEBI:136412"/>
        <dbReference type="ChEBI" id="CHEBI:157695"/>
        <dbReference type="ChEBI" id="CHEBI:167181"/>
        <dbReference type="EC" id="4.2.99.18"/>
    </reaction>
</comment>
<dbReference type="CDD" id="cd00141">
    <property type="entry name" value="NT_POLXc"/>
    <property type="match status" value="1"/>
</dbReference>
<dbReference type="InterPro" id="IPR002008">
    <property type="entry name" value="DNA_pol_X_beta-like"/>
</dbReference>
<dbReference type="KEGG" id="tet:TTHERM_00732550"/>
<keyword evidence="6" id="KW-0488">Methylation</keyword>
<keyword evidence="13" id="KW-0239">DNA-directed DNA polymerase</keyword>
<dbReference type="GeneID" id="7847072"/>
<dbReference type="Pfam" id="PF14716">
    <property type="entry name" value="HHH_8"/>
    <property type="match status" value="1"/>
</dbReference>
<dbReference type="InterPro" id="IPR043519">
    <property type="entry name" value="NT_sf"/>
</dbReference>
<evidence type="ECO:0000256" key="19">
    <source>
        <dbReference type="ARBA" id="ARBA00044632"/>
    </source>
</evidence>
<dbReference type="EMBL" id="GG662485">
    <property type="protein sequence ID" value="EAS03408.2"/>
    <property type="molecule type" value="Genomic_DNA"/>
</dbReference>
<dbReference type="Pfam" id="PF14791">
    <property type="entry name" value="DNA_pol_B_thumb"/>
    <property type="match status" value="1"/>
</dbReference>
<evidence type="ECO:0000256" key="8">
    <source>
        <dbReference type="ARBA" id="ARBA00022679"/>
    </source>
</evidence>
<name>Q245F6_TETTS</name>
<comment type="catalytic activity">
    <reaction evidence="20">
        <text>a 5'-end 2'-deoxyribose-2'-deoxyribonucleotide-DNA = (2E,4S)-4-hydroxypenten-2-al-5-phosphate + a 5'-end 5'-phospho-2'-deoxyribonucleoside-DNA + H(+)</text>
        <dbReference type="Rhea" id="RHEA:76255"/>
        <dbReference type="Rhea" id="RHEA-COMP:13180"/>
        <dbReference type="Rhea" id="RHEA-COMP:18657"/>
        <dbReference type="ChEBI" id="CHEBI:15378"/>
        <dbReference type="ChEBI" id="CHEBI:136412"/>
        <dbReference type="ChEBI" id="CHEBI:195194"/>
        <dbReference type="ChEBI" id="CHEBI:195195"/>
    </reaction>
</comment>
<dbReference type="InterPro" id="IPR010996">
    <property type="entry name" value="HHH_MUS81"/>
</dbReference>
<comment type="subcellular location">
    <subcellularLocation>
        <location evidence="2">Cytoplasm</location>
    </subcellularLocation>
</comment>
<sequence length="910" mass="107118">MSQLDQILEEAVKKNENNKREVKNPLTKEMIQYQKVLESQQLKSQINQQHAKKEVKKEYIVIDEDSTDIYQQNKIQNTQNGSQKVKYVDILKQRQEEINKIPKDLFKSKIVIFFMRNFDLSEKRVKIFAEQIKNNQGEVYFSIQEYFEKFLTFYDLIQEKNKHILFICPDNIKIDELRKQLSQYSLDLDVVINKVVISEYLVEVLKQKKYINPEPYYFSYINQLAAQNNLFHVGQQEEINKEKQQIKNMNISQSQQIIDENSKQLSNSKVSSDEDSIQENSLDLECLTNISRDILRQRKMKQDTSRQKAAKKTRYLWDYNYDSEQEQQISEDDLEKSQNSDKFVSFDSSFEQKKAEYADQSITPIKLDNQLFLSKVTENEEISGQKINYLTSFKKLKRSPQLDNKNSQDQFLFKISKSTIKKEQDLIQQNQTSPSKTGFKNKNQLDYFEVDSDQEIQIKDEQKYLDYLDEDDEDFSKIDQRFITELPNLKVEAKFKNDQQLKSLKKKDKIIEIISLDSDEDEKETNLGQQINDQEQPKFVSQPNIGNPFKPFSGQIRRERYWDERKDHFICATGAPKENFNKLITEELEKLLKIYQQEKDIGRSIAYRKAVGIIKSLDFQIKSVKDVQKINGLGEKTKEKIKEILETGQCQRAQILTQSERNQAIELLSQVWGIGPSTASQLYERNIKTIAELRQNQHLLNKNQKIGLQYFEDLVERMPREEATLIVNEVIKGFKELYPEEHDRYDIIACGSYRRGKETCGDVDILICRKDGEENKPKKLMINLICKLEQDGLLIEHLQFPRPNQYGSETYMGIGKLKDGKHRRIDLKYYPKDLYGYALLYFTGSDYFNRSMRLFARKKGYSLSDHGLYAVNRIDNKTKITSSLAIPCYTEEEVFAALNLEYKPPYMRSV</sequence>
<evidence type="ECO:0000259" key="25">
    <source>
        <dbReference type="SMART" id="SM00483"/>
    </source>
</evidence>
<evidence type="ECO:0000256" key="1">
    <source>
        <dbReference type="ARBA" id="ARBA00001946"/>
    </source>
</evidence>
<evidence type="ECO:0000256" key="11">
    <source>
        <dbReference type="ARBA" id="ARBA00022763"/>
    </source>
</evidence>
<dbReference type="InterPro" id="IPR027421">
    <property type="entry name" value="DNA_pol_lamdba_lyase_dom_sf"/>
</dbReference>
<dbReference type="GO" id="GO:0005737">
    <property type="term" value="C:cytoplasm"/>
    <property type="evidence" value="ECO:0007669"/>
    <property type="project" value="UniProtKB-SubCell"/>
</dbReference>
<comment type="catalytic activity">
    <reaction evidence="22">
        <text>DNA(n) + a 2'-deoxyribonucleoside 5'-triphosphate = DNA(n+1) + diphosphate</text>
        <dbReference type="Rhea" id="RHEA:22508"/>
        <dbReference type="Rhea" id="RHEA-COMP:17339"/>
        <dbReference type="Rhea" id="RHEA-COMP:17340"/>
        <dbReference type="ChEBI" id="CHEBI:33019"/>
        <dbReference type="ChEBI" id="CHEBI:61560"/>
        <dbReference type="ChEBI" id="CHEBI:173112"/>
        <dbReference type="EC" id="2.7.7.7"/>
    </reaction>
</comment>
<dbReference type="Gene3D" id="3.30.460.10">
    <property type="entry name" value="Beta Polymerase, domain 2"/>
    <property type="match status" value="1"/>
</dbReference>
<keyword evidence="16" id="KW-0456">Lyase</keyword>
<dbReference type="SUPFAM" id="SSF47802">
    <property type="entry name" value="DNA polymerase beta, N-terminal domain-like"/>
    <property type="match status" value="1"/>
</dbReference>
<dbReference type="Pfam" id="PF14792">
    <property type="entry name" value="DNA_pol_B_palm"/>
    <property type="match status" value="1"/>
</dbReference>
<dbReference type="RefSeq" id="XP_001023653.2">
    <property type="nucleotide sequence ID" value="XM_001023653.2"/>
</dbReference>
<dbReference type="InterPro" id="IPR022312">
    <property type="entry name" value="DNA_pol_X"/>
</dbReference>
<dbReference type="SMART" id="SM00278">
    <property type="entry name" value="HhH1"/>
    <property type="match status" value="2"/>
</dbReference>
<evidence type="ECO:0000256" key="7">
    <source>
        <dbReference type="ARBA" id="ARBA00022634"/>
    </source>
</evidence>
<dbReference type="PRINTS" id="PR00870">
    <property type="entry name" value="DNAPOLXBETA"/>
</dbReference>
<evidence type="ECO:0000256" key="17">
    <source>
        <dbReference type="ARBA" id="ARBA00035717"/>
    </source>
</evidence>
<dbReference type="SMART" id="SM00483">
    <property type="entry name" value="POLXc"/>
    <property type="match status" value="1"/>
</dbReference>
<comment type="cofactor">
    <cofactor evidence="1">
        <name>Mg(2+)</name>
        <dbReference type="ChEBI" id="CHEBI:18420"/>
    </cofactor>
</comment>
<dbReference type="PANTHER" id="PTHR11276">
    <property type="entry name" value="DNA POLYMERASE TYPE-X FAMILY MEMBER"/>
    <property type="match status" value="1"/>
</dbReference>
<evidence type="ECO:0000256" key="23">
    <source>
        <dbReference type="PIRSR" id="PIRSR622312-50"/>
    </source>
</evidence>
<dbReference type="GO" id="GO:0003677">
    <property type="term" value="F:DNA binding"/>
    <property type="evidence" value="ECO:0007669"/>
    <property type="project" value="InterPro"/>
</dbReference>
<evidence type="ECO:0000256" key="12">
    <source>
        <dbReference type="ARBA" id="ARBA00022843"/>
    </source>
</evidence>
<dbReference type="Proteomes" id="UP000009168">
    <property type="component" value="Unassembled WGS sequence"/>
</dbReference>
<dbReference type="InterPro" id="IPR029398">
    <property type="entry name" value="PolB_thumb"/>
</dbReference>
<dbReference type="FunFam" id="1.10.150.110:FF:000005">
    <property type="entry name" value="DNA polymerase POL4"/>
    <property type="match status" value="1"/>
</dbReference>
<dbReference type="AlphaFoldDB" id="Q245F6"/>
<evidence type="ECO:0000256" key="3">
    <source>
        <dbReference type="ARBA" id="ARBA00012417"/>
    </source>
</evidence>
<dbReference type="GO" id="GO:0005634">
    <property type="term" value="C:nucleus"/>
    <property type="evidence" value="ECO:0007669"/>
    <property type="project" value="TreeGrafter"/>
</dbReference>
<evidence type="ECO:0000256" key="4">
    <source>
        <dbReference type="ARBA" id="ARBA00012720"/>
    </source>
</evidence>
<organism evidence="26 27">
    <name type="scientific">Tetrahymena thermophila (strain SB210)</name>
    <dbReference type="NCBI Taxonomy" id="312017"/>
    <lineage>
        <taxon>Eukaryota</taxon>
        <taxon>Sar</taxon>
        <taxon>Alveolata</taxon>
        <taxon>Ciliophora</taxon>
        <taxon>Intramacronucleata</taxon>
        <taxon>Oligohymenophorea</taxon>
        <taxon>Hymenostomatida</taxon>
        <taxon>Tetrahymenina</taxon>
        <taxon>Tetrahymenidae</taxon>
        <taxon>Tetrahymena</taxon>
    </lineage>
</organism>
<dbReference type="PRINTS" id="PR00869">
    <property type="entry name" value="DNAPOLX"/>
</dbReference>
<dbReference type="InterPro" id="IPR003583">
    <property type="entry name" value="Hlx-hairpin-Hlx_DNA-bd_motif"/>
</dbReference>
<dbReference type="Gene3D" id="1.10.150.20">
    <property type="entry name" value="5' to 3' exonuclease, C-terminal subdomain"/>
    <property type="match status" value="1"/>
</dbReference>
<comment type="function">
    <text evidence="21">Repair polymerase that plays a key role in base-excision repair. During this process, the damaged base is excised by specific DNA glycosylases, the DNA backbone is nicked at the abasic site by an apurinic/apyrimidic (AP) endonuclease, and POLB removes 5'-deoxyribose-phosphate from the preincised AP site acting as a 5'-deoxyribose-phosphate lyase (5'-dRP lyase); through its DNA polymerase activity, it adds one nucleotide to the 3' end of the arising single-nucleotide gap. Conducts 'gap-filling' DNA synthesis in a stepwise distributive fashion rather than in a processive fashion as for other DNA polymerases. It is also able to cleave sugar-phosphate bonds 3' to an intact AP site, acting as an AP lyase.</text>
</comment>
<keyword evidence="10" id="KW-0235">DNA replication</keyword>
<evidence type="ECO:0000256" key="15">
    <source>
        <dbReference type="ARBA" id="ARBA00023204"/>
    </source>
</evidence>
<dbReference type="EC" id="2.7.7.7" evidence="3"/>
<dbReference type="STRING" id="312017.Q245F6"/>
<dbReference type="GO" id="GO:0006303">
    <property type="term" value="P:double-strand break repair via nonhomologous end joining"/>
    <property type="evidence" value="ECO:0007669"/>
    <property type="project" value="TreeGrafter"/>
</dbReference>
<keyword evidence="14" id="KW-0915">Sodium</keyword>
<evidence type="ECO:0000256" key="14">
    <source>
        <dbReference type="ARBA" id="ARBA00023053"/>
    </source>
</evidence>
<evidence type="ECO:0000256" key="2">
    <source>
        <dbReference type="ARBA" id="ARBA00004496"/>
    </source>
</evidence>
<evidence type="ECO:0000256" key="20">
    <source>
        <dbReference type="ARBA" id="ARBA00044678"/>
    </source>
</evidence>
<accession>Q245F6</accession>
<evidence type="ECO:0000256" key="16">
    <source>
        <dbReference type="ARBA" id="ARBA00023239"/>
    </source>
</evidence>
<keyword evidence="27" id="KW-1185">Reference proteome</keyword>
<evidence type="ECO:0000256" key="18">
    <source>
        <dbReference type="ARBA" id="ARBA00035726"/>
    </source>
</evidence>
<feature type="domain" description="DNA-directed DNA polymerase X" evidence="25">
    <location>
        <begin position="579"/>
        <end position="909"/>
    </location>
</feature>
<protein>
    <recommendedName>
        <fullName evidence="5">DNA polymerase beta</fullName>
        <ecNumber evidence="3">2.7.7.7</ecNumber>
        <ecNumber evidence="4">4.2.99.18</ecNumber>
    </recommendedName>
    <alternativeName>
        <fullName evidence="17">5'-deoxyribose-phosphate lyase</fullName>
    </alternativeName>
    <alternativeName>
        <fullName evidence="18">AP lyase</fullName>
    </alternativeName>
</protein>
<evidence type="ECO:0000256" key="10">
    <source>
        <dbReference type="ARBA" id="ARBA00022705"/>
    </source>
</evidence>
<dbReference type="Gene3D" id="3.30.210.10">
    <property type="entry name" value="DNA polymerase, thumb domain"/>
    <property type="match status" value="1"/>
</dbReference>
<proteinExistence type="predicted"/>
<feature type="active site" description="Nucleophile; Schiff-base intermediate with DNA; for 5'-dRP lyase activity" evidence="23">
    <location>
        <position position="640"/>
    </location>
</feature>
<feature type="domain" description="Helix-hairpin-helix DNA-binding motif class 1" evidence="24">
    <location>
        <begin position="625"/>
        <end position="644"/>
    </location>
</feature>
<evidence type="ECO:0000256" key="9">
    <source>
        <dbReference type="ARBA" id="ARBA00022695"/>
    </source>
</evidence>
<evidence type="ECO:0000313" key="27">
    <source>
        <dbReference type="Proteomes" id="UP000009168"/>
    </source>
</evidence>
<dbReference type="GO" id="GO:0140078">
    <property type="term" value="F:class I DNA-(apurinic or apyrimidinic site) endonuclease activity"/>
    <property type="evidence" value="ECO:0007669"/>
    <property type="project" value="UniProtKB-EC"/>
</dbReference>
<reference evidence="27" key="1">
    <citation type="journal article" date="2006" name="PLoS Biol.">
        <title>Macronuclear genome sequence of the ciliate Tetrahymena thermophila, a model eukaryote.</title>
        <authorList>
            <person name="Eisen J.A."/>
            <person name="Coyne R.S."/>
            <person name="Wu M."/>
            <person name="Wu D."/>
            <person name="Thiagarajan M."/>
            <person name="Wortman J.R."/>
            <person name="Badger J.H."/>
            <person name="Ren Q."/>
            <person name="Amedeo P."/>
            <person name="Jones K.M."/>
            <person name="Tallon L.J."/>
            <person name="Delcher A.L."/>
            <person name="Salzberg S.L."/>
            <person name="Silva J.C."/>
            <person name="Haas B.J."/>
            <person name="Majoros W.H."/>
            <person name="Farzad M."/>
            <person name="Carlton J.M."/>
            <person name="Smith R.K. Jr."/>
            <person name="Garg J."/>
            <person name="Pearlman R.E."/>
            <person name="Karrer K.M."/>
            <person name="Sun L."/>
            <person name="Manning G."/>
            <person name="Elde N.C."/>
            <person name="Turkewitz A.P."/>
            <person name="Asai D.J."/>
            <person name="Wilkes D.E."/>
            <person name="Wang Y."/>
            <person name="Cai H."/>
            <person name="Collins K."/>
            <person name="Stewart B.A."/>
            <person name="Lee S.R."/>
            <person name="Wilamowska K."/>
            <person name="Weinberg Z."/>
            <person name="Ruzzo W.L."/>
            <person name="Wloga D."/>
            <person name="Gaertig J."/>
            <person name="Frankel J."/>
            <person name="Tsao C.-C."/>
            <person name="Gorovsky M.A."/>
            <person name="Keeling P.J."/>
            <person name="Waller R.F."/>
            <person name="Patron N.J."/>
            <person name="Cherry J.M."/>
            <person name="Stover N.A."/>
            <person name="Krieger C.J."/>
            <person name="del Toro C."/>
            <person name="Ryder H.F."/>
            <person name="Williamson S.C."/>
            <person name="Barbeau R.A."/>
            <person name="Hamilton E.P."/>
            <person name="Orias E."/>
        </authorList>
    </citation>
    <scope>NUCLEOTIDE SEQUENCE [LARGE SCALE GENOMIC DNA]</scope>
    <source>
        <strain evidence="27">SB210</strain>
    </source>
</reference>
<dbReference type="HOGENOM" id="CLU_341169_0_0_1"/>
<dbReference type="InParanoid" id="Q245F6"/>
<dbReference type="InterPro" id="IPR037160">
    <property type="entry name" value="DNA_Pol_thumb_sf"/>
</dbReference>
<feature type="domain" description="Helix-hairpin-helix DNA-binding motif class 1" evidence="24">
    <location>
        <begin position="666"/>
        <end position="685"/>
    </location>
</feature>
<dbReference type="Gene3D" id="1.10.150.110">
    <property type="entry name" value="DNA polymerase beta, N-terminal domain-like"/>
    <property type="match status" value="1"/>
</dbReference>
<dbReference type="EC" id="4.2.99.18" evidence="4"/>
<dbReference type="SUPFAM" id="SSF81301">
    <property type="entry name" value="Nucleotidyltransferase"/>
    <property type="match status" value="1"/>
</dbReference>
<dbReference type="FunFam" id="3.30.210.10:FF:000002">
    <property type="entry name" value="DNA polymerase"/>
    <property type="match status" value="1"/>
</dbReference>
<dbReference type="InterPro" id="IPR018944">
    <property type="entry name" value="DNA_pol_lambd_fingers_domain"/>
</dbReference>
<evidence type="ECO:0000259" key="24">
    <source>
        <dbReference type="SMART" id="SM00278"/>
    </source>
</evidence>
<dbReference type="InterPro" id="IPR028207">
    <property type="entry name" value="DNA_pol_B_palm_palm"/>
</dbReference>
<dbReference type="SUPFAM" id="SSF81585">
    <property type="entry name" value="PsbU/PolX domain-like"/>
    <property type="match status" value="1"/>
</dbReference>
<keyword evidence="8" id="KW-0808">Transferase</keyword>
<keyword evidence="15" id="KW-0234">DNA repair</keyword>
<dbReference type="Pfam" id="PF10391">
    <property type="entry name" value="DNA_pol_lambd_f"/>
    <property type="match status" value="1"/>
</dbReference>
<dbReference type="InterPro" id="IPR002054">
    <property type="entry name" value="DNA-dir_DNA_pol_X"/>
</dbReference>
<dbReference type="PANTHER" id="PTHR11276:SF28">
    <property type="entry name" value="DNA POLYMERASE LAMBDA"/>
    <property type="match status" value="1"/>
</dbReference>
<keyword evidence="12" id="KW-0832">Ubl conjugation</keyword>
<evidence type="ECO:0000256" key="6">
    <source>
        <dbReference type="ARBA" id="ARBA00022481"/>
    </source>
</evidence>
<keyword evidence="7" id="KW-0237">DNA synthesis</keyword>
<gene>
    <name evidence="26" type="ORF">TTHERM_00732550</name>
</gene>
<evidence type="ECO:0000256" key="5">
    <source>
        <dbReference type="ARBA" id="ARBA00020020"/>
    </source>
</evidence>
<evidence type="ECO:0000256" key="22">
    <source>
        <dbReference type="ARBA" id="ARBA00049244"/>
    </source>
</evidence>
<evidence type="ECO:0000256" key="13">
    <source>
        <dbReference type="ARBA" id="ARBA00022932"/>
    </source>
</evidence>
<evidence type="ECO:0000313" key="26">
    <source>
        <dbReference type="EMBL" id="EAS03408.2"/>
    </source>
</evidence>
<dbReference type="GO" id="GO:0003887">
    <property type="term" value="F:DNA-directed DNA polymerase activity"/>
    <property type="evidence" value="ECO:0007669"/>
    <property type="project" value="UniProtKB-KW"/>
</dbReference>
<dbReference type="OrthoDB" id="205514at2759"/>
<keyword evidence="9" id="KW-0548">Nucleotidyltransferase</keyword>